<organism evidence="1 2">
    <name type="scientific">Pedobacter planticolens</name>
    <dbReference type="NCBI Taxonomy" id="2679964"/>
    <lineage>
        <taxon>Bacteria</taxon>
        <taxon>Pseudomonadati</taxon>
        <taxon>Bacteroidota</taxon>
        <taxon>Sphingobacteriia</taxon>
        <taxon>Sphingobacteriales</taxon>
        <taxon>Sphingobacteriaceae</taxon>
        <taxon>Pedobacter</taxon>
    </lineage>
</organism>
<dbReference type="AlphaFoldDB" id="A0A923IWM9"/>
<protein>
    <recommendedName>
        <fullName evidence="3">Outer membrane protein TolC</fullName>
    </recommendedName>
</protein>
<comment type="caution">
    <text evidence="1">The sequence shown here is derived from an EMBL/GenBank/DDBJ whole genome shotgun (WGS) entry which is preliminary data.</text>
</comment>
<name>A0A923IWM9_9SPHI</name>
<sequence length="428" mass="49067">MRYLFAIRKMRNWIIFKEFLIICCIAMLLPSAIKAQNPTRNIDYFLQEAVKSSPTLKDYKNQKQALKIDSLLVLATAKPQVTASSAGMYAPIIKGYGYDEALSNGQVLEALLNVNYDLLNKKKISNQLQGIKLQSDSIKYAGELSTFDLNKSITDQYIAVYASQQDVNFNKNVFTLLKKEETLLKELTRNNIYKQSEYLTFLVTLQQQQLTLKQAELQYQSDYAMLNYLAGITDTTVAVLAEPTLKNPVLLTENDFFTKRFDIDSLKYINQKQAIDLNYKPKLGVYANSGYNSSFILQPYKNFGASVGFTLSIPIYDGHQKKMQYDKLGFSTLTASTYKDFFIRQQKQQLYMLSKQISNTDQLSAQINEQIRFAKGLIDVNSKLLHTGDVKVADYIIAINNYMAAQNLLRQTNINRLKLINQFNYWNK</sequence>
<dbReference type="SUPFAM" id="SSF56954">
    <property type="entry name" value="Outer membrane efflux proteins (OEP)"/>
    <property type="match status" value="1"/>
</dbReference>
<accession>A0A923IWM9</accession>
<evidence type="ECO:0000313" key="1">
    <source>
        <dbReference type="EMBL" id="MBB2145362.1"/>
    </source>
</evidence>
<dbReference type="EMBL" id="WNXD01000001">
    <property type="protein sequence ID" value="MBB2145362.1"/>
    <property type="molecule type" value="Genomic_DNA"/>
</dbReference>
<evidence type="ECO:0000313" key="2">
    <source>
        <dbReference type="Proteomes" id="UP000601055"/>
    </source>
</evidence>
<dbReference type="GO" id="GO:0015562">
    <property type="term" value="F:efflux transmembrane transporter activity"/>
    <property type="evidence" value="ECO:0007669"/>
    <property type="project" value="InterPro"/>
</dbReference>
<evidence type="ECO:0008006" key="3">
    <source>
        <dbReference type="Google" id="ProtNLM"/>
    </source>
</evidence>
<keyword evidence="2" id="KW-1185">Reference proteome</keyword>
<dbReference type="Proteomes" id="UP000601055">
    <property type="component" value="Unassembled WGS sequence"/>
</dbReference>
<proteinExistence type="predicted"/>
<reference evidence="1" key="1">
    <citation type="submission" date="2019-11" db="EMBL/GenBank/DDBJ databases">
        <title>Description of Pedobacter sp. LMG 31464T.</title>
        <authorList>
            <person name="Carlier A."/>
            <person name="Qi S."/>
            <person name="Vandamme P."/>
        </authorList>
    </citation>
    <scope>NUCLEOTIDE SEQUENCE</scope>
    <source>
        <strain evidence="1">LMG 31464</strain>
    </source>
</reference>
<dbReference type="RefSeq" id="WP_182922013.1">
    <property type="nucleotide sequence ID" value="NZ_WNXD01000001.1"/>
</dbReference>
<dbReference type="Gene3D" id="1.20.1600.10">
    <property type="entry name" value="Outer membrane efflux proteins (OEP)"/>
    <property type="match status" value="1"/>
</dbReference>
<gene>
    <name evidence="1" type="ORF">GM921_07700</name>
</gene>